<organism evidence="1 2">
    <name type="scientific">Hymenolepis diminuta</name>
    <name type="common">Rat tapeworm</name>
    <dbReference type="NCBI Taxonomy" id="6216"/>
    <lineage>
        <taxon>Eukaryota</taxon>
        <taxon>Metazoa</taxon>
        <taxon>Spiralia</taxon>
        <taxon>Lophotrochozoa</taxon>
        <taxon>Platyhelminthes</taxon>
        <taxon>Cestoda</taxon>
        <taxon>Eucestoda</taxon>
        <taxon>Cyclophyllidea</taxon>
        <taxon>Hymenolepididae</taxon>
        <taxon>Hymenolepis</taxon>
    </lineage>
</organism>
<gene>
    <name evidence="1" type="ORF">WMSIL1_LOCUS5932</name>
</gene>
<accession>A0A564YGC9</accession>
<protein>
    <submittedName>
        <fullName evidence="1">Uncharacterized protein</fullName>
    </submittedName>
</protein>
<evidence type="ECO:0000313" key="2">
    <source>
        <dbReference type="Proteomes" id="UP000321570"/>
    </source>
</evidence>
<dbReference type="Proteomes" id="UP000321570">
    <property type="component" value="Unassembled WGS sequence"/>
</dbReference>
<dbReference type="AlphaFoldDB" id="A0A564YGC9"/>
<evidence type="ECO:0000313" key="1">
    <source>
        <dbReference type="EMBL" id="VUZ45999.1"/>
    </source>
</evidence>
<dbReference type="EMBL" id="CABIJS010000199">
    <property type="protein sequence ID" value="VUZ45999.1"/>
    <property type="molecule type" value="Genomic_DNA"/>
</dbReference>
<keyword evidence="2" id="KW-1185">Reference proteome</keyword>
<sequence>MFLREKEISCSSMFNEKNQVFYDEINKELCSINIDLKRCEKNLEEICECIMKEYAESQMIINPLIFEDALNLVTYVEELKGKHLD</sequence>
<proteinExistence type="predicted"/>
<name>A0A564YGC9_HYMDI</name>
<reference evidence="1 2" key="1">
    <citation type="submission" date="2019-07" db="EMBL/GenBank/DDBJ databases">
        <authorList>
            <person name="Jastrzebski P J."/>
            <person name="Paukszto L."/>
            <person name="Jastrzebski P J."/>
        </authorList>
    </citation>
    <scope>NUCLEOTIDE SEQUENCE [LARGE SCALE GENOMIC DNA]</scope>
    <source>
        <strain evidence="1 2">WMS-il1</strain>
    </source>
</reference>